<reference evidence="3" key="1">
    <citation type="journal article" date="2017" name="Nat. Commun.">
        <title>The asparagus genome sheds light on the origin and evolution of a young Y chromosome.</title>
        <authorList>
            <person name="Harkess A."/>
            <person name="Zhou J."/>
            <person name="Xu C."/>
            <person name="Bowers J.E."/>
            <person name="Van der Hulst R."/>
            <person name="Ayyampalayam S."/>
            <person name="Mercati F."/>
            <person name="Riccardi P."/>
            <person name="McKain M.R."/>
            <person name="Kakrana A."/>
            <person name="Tang H."/>
            <person name="Ray J."/>
            <person name="Groenendijk J."/>
            <person name="Arikit S."/>
            <person name="Mathioni S.M."/>
            <person name="Nakano M."/>
            <person name="Shan H."/>
            <person name="Telgmann-Rauber A."/>
            <person name="Kanno A."/>
            <person name="Yue Z."/>
            <person name="Chen H."/>
            <person name="Li W."/>
            <person name="Chen Y."/>
            <person name="Xu X."/>
            <person name="Zhang Y."/>
            <person name="Luo S."/>
            <person name="Chen H."/>
            <person name="Gao J."/>
            <person name="Mao Z."/>
            <person name="Pires J.C."/>
            <person name="Luo M."/>
            <person name="Kudrna D."/>
            <person name="Wing R.A."/>
            <person name="Meyers B.C."/>
            <person name="Yi K."/>
            <person name="Kong H."/>
            <person name="Lavrijsen P."/>
            <person name="Sunseri F."/>
            <person name="Falavigna A."/>
            <person name="Ye Y."/>
            <person name="Leebens-Mack J.H."/>
            <person name="Chen G."/>
        </authorList>
    </citation>
    <scope>NUCLEOTIDE SEQUENCE [LARGE SCALE GENOMIC DNA]</scope>
    <source>
        <strain evidence="3">cv. DH0086</strain>
    </source>
</reference>
<evidence type="ECO:0000313" key="2">
    <source>
        <dbReference type="EMBL" id="ONK81120.1"/>
    </source>
</evidence>
<organism evidence="2 3">
    <name type="scientific">Asparagus officinalis</name>
    <name type="common">Garden asparagus</name>
    <dbReference type="NCBI Taxonomy" id="4686"/>
    <lineage>
        <taxon>Eukaryota</taxon>
        <taxon>Viridiplantae</taxon>
        <taxon>Streptophyta</taxon>
        <taxon>Embryophyta</taxon>
        <taxon>Tracheophyta</taxon>
        <taxon>Spermatophyta</taxon>
        <taxon>Magnoliopsida</taxon>
        <taxon>Liliopsida</taxon>
        <taxon>Asparagales</taxon>
        <taxon>Asparagaceae</taxon>
        <taxon>Asparagoideae</taxon>
        <taxon>Asparagus</taxon>
    </lineage>
</organism>
<sequence length="268" mass="29533">MTNEVKNTSCDLLEEESSLFNMGFASDGLSWVKSICQSLETSCNIYVDTCNKYVNTAGEHIKKIYEEVRDWENESLFDDEGPISDLDSKHVTTSKVPGELSVELLKSSSSENLPASCQKQPIVSLSKDSDRVELSSESKAQVHVQGISCDGINEEPLSNGVGHCSDVTKENCKELPDDQTEENCKESSDGTEKNCKEYSDDSEKNHKESLDNTGENCKEPLDDPTSPHEQDSIRLKLQLDGGPLTVSVLAPPAEDNGIVFNKEHELKP</sequence>
<keyword evidence="3" id="KW-1185">Reference proteome</keyword>
<feature type="region of interest" description="Disordered" evidence="1">
    <location>
        <begin position="176"/>
        <end position="233"/>
    </location>
</feature>
<dbReference type="AlphaFoldDB" id="A0A5P1FW64"/>
<accession>A0A5P1FW64</accession>
<dbReference type="EMBL" id="CM007381">
    <property type="protein sequence ID" value="ONK81120.1"/>
    <property type="molecule type" value="Genomic_DNA"/>
</dbReference>
<evidence type="ECO:0000256" key="1">
    <source>
        <dbReference type="SAM" id="MobiDB-lite"/>
    </source>
</evidence>
<gene>
    <name evidence="2" type="ORF">A4U43_C01F25520</name>
</gene>
<dbReference type="Gramene" id="ONK81120">
    <property type="protein sequence ID" value="ONK81120"/>
    <property type="gene ID" value="A4U43_C01F25520"/>
</dbReference>
<dbReference type="Proteomes" id="UP000243459">
    <property type="component" value="Chromosome 1"/>
</dbReference>
<protein>
    <submittedName>
        <fullName evidence="2">Uncharacterized protein</fullName>
    </submittedName>
</protein>
<name>A0A5P1FW64_ASPOF</name>
<evidence type="ECO:0000313" key="3">
    <source>
        <dbReference type="Proteomes" id="UP000243459"/>
    </source>
</evidence>
<proteinExistence type="predicted"/>